<feature type="region of interest" description="Disordered" evidence="6">
    <location>
        <begin position="192"/>
        <end position="237"/>
    </location>
</feature>
<keyword evidence="10" id="KW-1185">Reference proteome</keyword>
<gene>
    <name evidence="9" type="ORF">RHSIM_Rhsim13G0120100</name>
</gene>
<dbReference type="PROSITE" id="PS50882">
    <property type="entry name" value="YTH"/>
    <property type="match status" value="1"/>
</dbReference>
<dbReference type="PANTHER" id="PTHR12357">
    <property type="entry name" value="YTH YT521-B HOMOLOGY DOMAIN-CONTAINING"/>
    <property type="match status" value="1"/>
</dbReference>
<evidence type="ECO:0000256" key="2">
    <source>
        <dbReference type="ARBA" id="ARBA00022737"/>
    </source>
</evidence>
<proteinExistence type="predicted"/>
<sequence>MDDGDGVLSFDFEGGLDAGPTIPTASVPVVHSDAVGGGGTANNNNAAAAAAGPAGGADPAAAAGGNHSGRRSFRQTVCRHWLRSLCMKGDACGFLHQYDKARMPVCRFFRLYGECREQDCVYKHTNEDIKECNMYKLGFCPNGPDCRYRHAKLPGPPPPVEEVLQRIQQMTSYNYGNSNRFFQIRNGNYPQQTEKNQFTQGPNAANQGTAAKSSTMESLNIQPQQQVQQSEQQGNQTQVQNLANGQQNQGNRTATPLPQGISSGAFVYSLLRSFGMLFLFHGVKLIEEWYFIVKSCNRENLELSVQQGVWATQRSNEAKLNEAFDSVENVILIFSVNRTRHFQGCAKMSSKIGGSIGGGNWKYAHGSAHYGRNFSVKWLKVMFPVDSELCELSFHKTRYLRNPYNENLPVKISRDCQELEPSIGEQLASMLYLEPDKSKREEEKAKGVVNPDNGTENPDIVPFEDNEEEEEEEEEESEDEEESYGPGFAAQGRGGRGRGMPWPPHMPLARGARPFPGMRGFPPVMMSADGFPYGAVTPDNFPMPDLFGMGPRPFDPFGPRFPAGFVGPASGMMFHNRPMGGGFGMMMGPTGRAPFMGGMGVGAAGPPRSGRPVGMPQMFQPPPSQPMQNMNHPIRRDQRGPATDKNERYRDGHEMSASGMDGETLYKQGGKPQEDRGGNDLRNDESESEDEAPRRSRHGEGKKKRRGLEADATTGSDQ</sequence>
<dbReference type="FunFam" id="4.10.1000.10:FF:000017">
    <property type="entry name" value="Cleavage and polyadenylation specificity factor 30 kDa subunit"/>
    <property type="match status" value="1"/>
</dbReference>
<organism evidence="9 10">
    <name type="scientific">Rhododendron simsii</name>
    <name type="common">Sims's rhododendron</name>
    <dbReference type="NCBI Taxonomy" id="118357"/>
    <lineage>
        <taxon>Eukaryota</taxon>
        <taxon>Viridiplantae</taxon>
        <taxon>Streptophyta</taxon>
        <taxon>Embryophyta</taxon>
        <taxon>Tracheophyta</taxon>
        <taxon>Spermatophyta</taxon>
        <taxon>Magnoliopsida</taxon>
        <taxon>eudicotyledons</taxon>
        <taxon>Gunneridae</taxon>
        <taxon>Pentapetalae</taxon>
        <taxon>asterids</taxon>
        <taxon>Ericales</taxon>
        <taxon>Ericaceae</taxon>
        <taxon>Ericoideae</taxon>
        <taxon>Rhodoreae</taxon>
        <taxon>Rhododendron</taxon>
    </lineage>
</organism>
<dbReference type="GO" id="GO:0008270">
    <property type="term" value="F:zinc ion binding"/>
    <property type="evidence" value="ECO:0007669"/>
    <property type="project" value="UniProtKB-KW"/>
</dbReference>
<evidence type="ECO:0000256" key="6">
    <source>
        <dbReference type="SAM" id="MobiDB-lite"/>
    </source>
</evidence>
<feature type="compositionally biased region" description="Polar residues" evidence="6">
    <location>
        <begin position="192"/>
        <end position="221"/>
    </location>
</feature>
<evidence type="ECO:0000259" key="7">
    <source>
        <dbReference type="PROSITE" id="PS50103"/>
    </source>
</evidence>
<feature type="compositionally biased region" description="Basic residues" evidence="6">
    <location>
        <begin position="695"/>
        <end position="706"/>
    </location>
</feature>
<feature type="compositionally biased region" description="Low complexity" evidence="6">
    <location>
        <begin position="48"/>
        <end position="65"/>
    </location>
</feature>
<evidence type="ECO:0000256" key="1">
    <source>
        <dbReference type="ARBA" id="ARBA00022723"/>
    </source>
</evidence>
<dbReference type="GO" id="GO:0005654">
    <property type="term" value="C:nucleoplasm"/>
    <property type="evidence" value="ECO:0007669"/>
    <property type="project" value="TreeGrafter"/>
</dbReference>
<feature type="compositionally biased region" description="Acidic residues" evidence="6">
    <location>
        <begin position="462"/>
        <end position="483"/>
    </location>
</feature>
<feature type="region of interest" description="Disordered" evidence="6">
    <location>
        <begin position="601"/>
        <end position="718"/>
    </location>
</feature>
<evidence type="ECO:0000256" key="3">
    <source>
        <dbReference type="ARBA" id="ARBA00022771"/>
    </source>
</evidence>
<feature type="compositionally biased region" description="Basic and acidic residues" evidence="6">
    <location>
        <begin position="634"/>
        <end position="654"/>
    </location>
</feature>
<keyword evidence="2" id="KW-0677">Repeat</keyword>
<evidence type="ECO:0008006" key="11">
    <source>
        <dbReference type="Google" id="ProtNLM"/>
    </source>
</evidence>
<name>A0A834FZ24_RHOSS</name>
<keyword evidence="3 5" id="KW-0863">Zinc-finger</keyword>
<comment type="caution">
    <text evidence="9">The sequence shown here is derived from an EMBL/GenBank/DDBJ whole genome shotgun (WGS) entry which is preliminary data.</text>
</comment>
<reference evidence="9" key="1">
    <citation type="submission" date="2019-11" db="EMBL/GenBank/DDBJ databases">
        <authorList>
            <person name="Liu Y."/>
            <person name="Hou J."/>
            <person name="Li T.-Q."/>
            <person name="Guan C.-H."/>
            <person name="Wu X."/>
            <person name="Wu H.-Z."/>
            <person name="Ling F."/>
            <person name="Zhang R."/>
            <person name="Shi X.-G."/>
            <person name="Ren J.-P."/>
            <person name="Chen E.-F."/>
            <person name="Sun J.-M."/>
        </authorList>
    </citation>
    <scope>NUCLEOTIDE SEQUENCE</scope>
    <source>
        <strain evidence="9">Adult_tree_wgs_1</strain>
        <tissue evidence="9">Leaves</tissue>
    </source>
</reference>
<dbReference type="OrthoDB" id="306690at2759"/>
<dbReference type="PROSITE" id="PS50103">
    <property type="entry name" value="ZF_C3H1"/>
    <property type="match status" value="2"/>
</dbReference>
<dbReference type="SMART" id="SM00356">
    <property type="entry name" value="ZnF_C3H1"/>
    <property type="match status" value="3"/>
</dbReference>
<evidence type="ECO:0000313" key="9">
    <source>
        <dbReference type="EMBL" id="KAF7119739.1"/>
    </source>
</evidence>
<keyword evidence="4 5" id="KW-0862">Zinc</keyword>
<feature type="zinc finger region" description="C3H1-type" evidence="5">
    <location>
        <begin position="72"/>
        <end position="99"/>
    </location>
</feature>
<dbReference type="Gene3D" id="4.10.1000.10">
    <property type="entry name" value="Zinc finger, CCCH-type"/>
    <property type="match status" value="1"/>
</dbReference>
<accession>A0A834FZ24</accession>
<dbReference type="InterPro" id="IPR007275">
    <property type="entry name" value="YTH_domain"/>
</dbReference>
<dbReference type="GO" id="GO:0003729">
    <property type="term" value="F:mRNA binding"/>
    <property type="evidence" value="ECO:0007669"/>
    <property type="project" value="TreeGrafter"/>
</dbReference>
<feature type="zinc finger region" description="C3H1-type" evidence="5">
    <location>
        <begin position="126"/>
        <end position="153"/>
    </location>
</feature>
<protein>
    <recommendedName>
        <fullName evidence="11">30-kDa cleavage and polyadenylation specificity factor 30</fullName>
    </recommendedName>
</protein>
<dbReference type="InterPro" id="IPR000571">
    <property type="entry name" value="Znf_CCCH"/>
</dbReference>
<keyword evidence="1 5" id="KW-0479">Metal-binding</keyword>
<feature type="region of interest" description="Disordered" evidence="6">
    <location>
        <begin position="439"/>
        <end position="514"/>
    </location>
</feature>
<dbReference type="Proteomes" id="UP000626092">
    <property type="component" value="Unassembled WGS sequence"/>
</dbReference>
<dbReference type="InterPro" id="IPR045168">
    <property type="entry name" value="YTH_prot"/>
</dbReference>
<feature type="domain" description="C3H1-type" evidence="7">
    <location>
        <begin position="126"/>
        <end position="153"/>
    </location>
</feature>
<dbReference type="GO" id="GO:0000398">
    <property type="term" value="P:mRNA splicing, via spliceosome"/>
    <property type="evidence" value="ECO:0007669"/>
    <property type="project" value="TreeGrafter"/>
</dbReference>
<evidence type="ECO:0000259" key="8">
    <source>
        <dbReference type="PROSITE" id="PS50882"/>
    </source>
</evidence>
<dbReference type="CDD" id="cd21134">
    <property type="entry name" value="YTH"/>
    <property type="match status" value="1"/>
</dbReference>
<evidence type="ECO:0000256" key="4">
    <source>
        <dbReference type="ARBA" id="ARBA00022833"/>
    </source>
</evidence>
<evidence type="ECO:0000256" key="5">
    <source>
        <dbReference type="PROSITE-ProRule" id="PRU00723"/>
    </source>
</evidence>
<dbReference type="Gene3D" id="3.10.590.10">
    <property type="entry name" value="ph1033 like domains"/>
    <property type="match status" value="1"/>
</dbReference>
<feature type="compositionally biased region" description="Low complexity" evidence="6">
    <location>
        <begin position="222"/>
        <end position="237"/>
    </location>
</feature>
<dbReference type="EMBL" id="WJXA01000013">
    <property type="protein sequence ID" value="KAF7119739.1"/>
    <property type="molecule type" value="Genomic_DNA"/>
</dbReference>
<feature type="domain" description="C3H1-type" evidence="7">
    <location>
        <begin position="72"/>
        <end position="99"/>
    </location>
</feature>
<dbReference type="Pfam" id="PF04146">
    <property type="entry name" value="YTH"/>
    <property type="match status" value="1"/>
</dbReference>
<dbReference type="PANTHER" id="PTHR12357:SF119">
    <property type="entry name" value="30-KDA CLEAVAGE AND POLYADENYLATION SPECIFICITY FACTOR 30"/>
    <property type="match status" value="1"/>
</dbReference>
<dbReference type="InterPro" id="IPR036855">
    <property type="entry name" value="Znf_CCCH_sf"/>
</dbReference>
<dbReference type="AlphaFoldDB" id="A0A834FZ24"/>
<dbReference type="GO" id="GO:0048024">
    <property type="term" value="P:regulation of mRNA splicing, via spliceosome"/>
    <property type="evidence" value="ECO:0007669"/>
    <property type="project" value="TreeGrafter"/>
</dbReference>
<dbReference type="GO" id="GO:1990247">
    <property type="term" value="F:N6-methyladenosine-containing RNA reader activity"/>
    <property type="evidence" value="ECO:0007669"/>
    <property type="project" value="TreeGrafter"/>
</dbReference>
<feature type="compositionally biased region" description="Basic and acidic residues" evidence="6">
    <location>
        <begin position="672"/>
        <end position="685"/>
    </location>
</feature>
<evidence type="ECO:0000313" key="10">
    <source>
        <dbReference type="Proteomes" id="UP000626092"/>
    </source>
</evidence>
<dbReference type="SUPFAM" id="SSF90229">
    <property type="entry name" value="CCCH zinc finger"/>
    <property type="match status" value="1"/>
</dbReference>
<feature type="domain" description="YTH" evidence="8">
    <location>
        <begin position="288"/>
        <end position="431"/>
    </location>
</feature>
<feature type="region of interest" description="Disordered" evidence="6">
    <location>
        <begin position="48"/>
        <end position="70"/>
    </location>
</feature>